<feature type="compositionally biased region" description="Basic and acidic residues" evidence="1">
    <location>
        <begin position="382"/>
        <end position="394"/>
    </location>
</feature>
<dbReference type="EMBL" id="JABFUD020000009">
    <property type="protein sequence ID" value="KAI5075934.1"/>
    <property type="molecule type" value="Genomic_DNA"/>
</dbReference>
<accession>A0A9D4UXP2</accession>
<feature type="compositionally biased region" description="Acidic residues" evidence="1">
    <location>
        <begin position="335"/>
        <end position="351"/>
    </location>
</feature>
<comment type="caution">
    <text evidence="2">The sequence shown here is derived from an EMBL/GenBank/DDBJ whole genome shotgun (WGS) entry which is preliminary data.</text>
</comment>
<reference evidence="2" key="1">
    <citation type="submission" date="2021-01" db="EMBL/GenBank/DDBJ databases">
        <title>Adiantum capillus-veneris genome.</title>
        <authorList>
            <person name="Fang Y."/>
            <person name="Liao Q."/>
        </authorList>
    </citation>
    <scope>NUCLEOTIDE SEQUENCE</scope>
    <source>
        <strain evidence="2">H3</strain>
        <tissue evidence="2">Leaf</tissue>
    </source>
</reference>
<protein>
    <submittedName>
        <fullName evidence="2">Uncharacterized protein</fullName>
    </submittedName>
</protein>
<evidence type="ECO:0000256" key="1">
    <source>
        <dbReference type="SAM" id="MobiDB-lite"/>
    </source>
</evidence>
<feature type="region of interest" description="Disordered" evidence="1">
    <location>
        <begin position="230"/>
        <end position="258"/>
    </location>
</feature>
<feature type="compositionally biased region" description="Basic and acidic residues" evidence="1">
    <location>
        <begin position="444"/>
        <end position="467"/>
    </location>
</feature>
<proteinExistence type="predicted"/>
<feature type="compositionally biased region" description="Basic and acidic residues" evidence="1">
    <location>
        <begin position="409"/>
        <end position="430"/>
    </location>
</feature>
<feature type="region of interest" description="Disordered" evidence="1">
    <location>
        <begin position="177"/>
        <end position="196"/>
    </location>
</feature>
<feature type="region of interest" description="Disordered" evidence="1">
    <location>
        <begin position="304"/>
        <end position="467"/>
    </location>
</feature>
<evidence type="ECO:0000313" key="3">
    <source>
        <dbReference type="Proteomes" id="UP000886520"/>
    </source>
</evidence>
<name>A0A9D4UXP2_ADICA</name>
<organism evidence="2 3">
    <name type="scientific">Adiantum capillus-veneris</name>
    <name type="common">Maidenhair fern</name>
    <dbReference type="NCBI Taxonomy" id="13818"/>
    <lineage>
        <taxon>Eukaryota</taxon>
        <taxon>Viridiplantae</taxon>
        <taxon>Streptophyta</taxon>
        <taxon>Embryophyta</taxon>
        <taxon>Tracheophyta</taxon>
        <taxon>Polypodiopsida</taxon>
        <taxon>Polypodiidae</taxon>
        <taxon>Polypodiales</taxon>
        <taxon>Pteridineae</taxon>
        <taxon>Pteridaceae</taxon>
        <taxon>Vittarioideae</taxon>
        <taxon>Adiantum</taxon>
    </lineage>
</organism>
<keyword evidence="3" id="KW-1185">Reference proteome</keyword>
<dbReference type="AlphaFoldDB" id="A0A9D4UXP2"/>
<gene>
    <name evidence="2" type="ORF">GOP47_0010010</name>
</gene>
<evidence type="ECO:0000313" key="2">
    <source>
        <dbReference type="EMBL" id="KAI5075934.1"/>
    </source>
</evidence>
<sequence length="467" mass="51693">MGRALHVSRSLPPIISSARIVNSIEKPNCISLLTTENSISSCNNGELPLRNRLYPNTGFSSLPARQPALGPKMFRVSHNTMLARCFSSGTEFSESEWAETDDDYGTHSGHCSVPLRDRGHLHVDRKRAAYETQVETDAETFASTLIKVDEQGHLHRGGQKLGSHHLSAQLEQVQQAAYAMEAETDTSEDEHLLHGSEKSGLCYETESETDAGSHCPIAEREQVRQVAYATDTKTEAGSTSCEDADLDHGRRKKGLSSDWQAANATESETDADTVASAFNGAMHLHHERQKFGSHHQNLVRKKNGRLHGGRLNSGSHCPSAESEWVQRVGQATAETDSETDEGMETDEDENLVDEKLTLCDPEEDEVSDAGWSTSDWQETDDDNHVKERRRGDHESESEEAGSDISEWAETNKNEPLRLWKDVYGDTDCEKAGSSNFSRGPHRSHGGDRTSERLSKKEKSAGEPKDHE</sequence>
<dbReference type="Proteomes" id="UP000886520">
    <property type="component" value="Chromosome 9"/>
</dbReference>